<feature type="compositionally biased region" description="Basic residues" evidence="1">
    <location>
        <begin position="84"/>
        <end position="94"/>
    </location>
</feature>
<evidence type="ECO:0000313" key="2">
    <source>
        <dbReference type="EMBL" id="JAE24853.1"/>
    </source>
</evidence>
<evidence type="ECO:0000256" key="1">
    <source>
        <dbReference type="SAM" id="MobiDB-lite"/>
    </source>
</evidence>
<organism evidence="2">
    <name type="scientific">Arundo donax</name>
    <name type="common">Giant reed</name>
    <name type="synonym">Donax arundinaceus</name>
    <dbReference type="NCBI Taxonomy" id="35708"/>
    <lineage>
        <taxon>Eukaryota</taxon>
        <taxon>Viridiplantae</taxon>
        <taxon>Streptophyta</taxon>
        <taxon>Embryophyta</taxon>
        <taxon>Tracheophyta</taxon>
        <taxon>Spermatophyta</taxon>
        <taxon>Magnoliopsida</taxon>
        <taxon>Liliopsida</taxon>
        <taxon>Poales</taxon>
        <taxon>Poaceae</taxon>
        <taxon>PACMAD clade</taxon>
        <taxon>Arundinoideae</taxon>
        <taxon>Arundineae</taxon>
        <taxon>Arundo</taxon>
    </lineage>
</organism>
<dbReference type="AlphaFoldDB" id="A0A0A9GW80"/>
<dbReference type="EMBL" id="GBRH01173043">
    <property type="protein sequence ID" value="JAE24853.1"/>
    <property type="molecule type" value="Transcribed_RNA"/>
</dbReference>
<accession>A0A0A9GW80</accession>
<reference evidence="2" key="1">
    <citation type="submission" date="2014-09" db="EMBL/GenBank/DDBJ databases">
        <authorList>
            <person name="Magalhaes I.L.F."/>
            <person name="Oliveira U."/>
            <person name="Santos F.R."/>
            <person name="Vidigal T.H.D.A."/>
            <person name="Brescovit A.D."/>
            <person name="Santos A.J."/>
        </authorList>
    </citation>
    <scope>NUCLEOTIDE SEQUENCE</scope>
    <source>
        <tissue evidence="2">Shoot tissue taken approximately 20 cm above the soil surface</tissue>
    </source>
</reference>
<sequence>MISYHHHSKHTDMQLCTHSLTRLHHSLAPSSSSAGAASDAPFLAPPPSSSWAPPYIPRTYTYTTRNSRKLRLVQTPPSATPRMPRPRTFTRRKLMGTWRSSAAAAP</sequence>
<feature type="region of interest" description="Disordered" evidence="1">
    <location>
        <begin position="74"/>
        <end position="106"/>
    </location>
</feature>
<feature type="region of interest" description="Disordered" evidence="1">
    <location>
        <begin position="28"/>
        <end position="49"/>
    </location>
</feature>
<proteinExistence type="predicted"/>
<name>A0A0A9GW80_ARUDO</name>
<protein>
    <submittedName>
        <fullName evidence="2">Uncharacterized protein</fullName>
    </submittedName>
</protein>
<feature type="compositionally biased region" description="Low complexity" evidence="1">
    <location>
        <begin position="28"/>
        <end position="42"/>
    </location>
</feature>
<reference evidence="2" key="2">
    <citation type="journal article" date="2015" name="Data Brief">
        <title>Shoot transcriptome of the giant reed, Arundo donax.</title>
        <authorList>
            <person name="Barrero R.A."/>
            <person name="Guerrero F.D."/>
            <person name="Moolhuijzen P."/>
            <person name="Goolsby J.A."/>
            <person name="Tidwell J."/>
            <person name="Bellgard S.E."/>
            <person name="Bellgard M.I."/>
        </authorList>
    </citation>
    <scope>NUCLEOTIDE SEQUENCE</scope>
    <source>
        <tissue evidence="2">Shoot tissue taken approximately 20 cm above the soil surface</tissue>
    </source>
</reference>